<dbReference type="InterPro" id="IPR058245">
    <property type="entry name" value="NreC/VraR/RcsB-like_REC"/>
</dbReference>
<keyword evidence="4" id="KW-0804">Transcription</keyword>
<evidence type="ECO:0000256" key="3">
    <source>
        <dbReference type="ARBA" id="ARBA00023125"/>
    </source>
</evidence>
<sequence>MDNQEKINILLVDDHQMMIDGIRNLLSNETNCNIVDEANNGQVAYEKIAANPTNFALILTDISMPLLSGTELCRMIKSEFPHIQVLILSMYNNSTAVKEAVLAEADGYILKNAGKDELLKAIHRISNGGTYFSQDIIPLIYNQYHKEKLQQEQLSLLTTREREILSLIIKEMTSEEIAETLFISKKTVDNHRQHLLEKTGCKSTVGLVKFAIKYDIGQ</sequence>
<reference evidence="9" key="1">
    <citation type="submission" date="2016-11" db="EMBL/GenBank/DDBJ databases">
        <authorList>
            <person name="Varghese N."/>
            <person name="Submissions S."/>
        </authorList>
    </citation>
    <scope>NUCLEOTIDE SEQUENCE [LARGE SCALE GENOMIC DNA]</scope>
    <source>
        <strain evidence="9">DSM 18016</strain>
    </source>
</reference>
<dbReference type="SUPFAM" id="SSF46894">
    <property type="entry name" value="C-terminal effector domain of the bipartite response regulators"/>
    <property type="match status" value="1"/>
</dbReference>
<feature type="domain" description="Response regulatory" evidence="7">
    <location>
        <begin position="8"/>
        <end position="126"/>
    </location>
</feature>
<dbReference type="OrthoDB" id="9797341at2"/>
<evidence type="ECO:0000259" key="7">
    <source>
        <dbReference type="PROSITE" id="PS50110"/>
    </source>
</evidence>
<dbReference type="InterPro" id="IPR011006">
    <property type="entry name" value="CheY-like_superfamily"/>
</dbReference>
<dbReference type="GO" id="GO:0000160">
    <property type="term" value="P:phosphorelay signal transduction system"/>
    <property type="evidence" value="ECO:0007669"/>
    <property type="project" value="InterPro"/>
</dbReference>
<name>A0A1M6TCP8_9FLAO</name>
<evidence type="ECO:0000259" key="6">
    <source>
        <dbReference type="PROSITE" id="PS50043"/>
    </source>
</evidence>
<dbReference type="PANTHER" id="PTHR43214">
    <property type="entry name" value="TWO-COMPONENT RESPONSE REGULATOR"/>
    <property type="match status" value="1"/>
</dbReference>
<dbReference type="PROSITE" id="PS50110">
    <property type="entry name" value="RESPONSE_REGULATORY"/>
    <property type="match status" value="1"/>
</dbReference>
<keyword evidence="2" id="KW-0805">Transcription regulation</keyword>
<dbReference type="PRINTS" id="PR00038">
    <property type="entry name" value="HTHLUXR"/>
</dbReference>
<dbReference type="Gene3D" id="3.40.50.2300">
    <property type="match status" value="1"/>
</dbReference>
<feature type="modified residue" description="4-aspartylphosphate" evidence="5">
    <location>
        <position position="61"/>
    </location>
</feature>
<dbReference type="AlphaFoldDB" id="A0A1M6TCP8"/>
<dbReference type="Proteomes" id="UP000184498">
    <property type="component" value="Unassembled WGS sequence"/>
</dbReference>
<accession>A0A1M6TCP8</accession>
<evidence type="ECO:0000313" key="9">
    <source>
        <dbReference type="Proteomes" id="UP000184498"/>
    </source>
</evidence>
<dbReference type="InterPro" id="IPR001789">
    <property type="entry name" value="Sig_transdc_resp-reg_receiver"/>
</dbReference>
<keyword evidence="9" id="KW-1185">Reference proteome</keyword>
<evidence type="ECO:0000256" key="4">
    <source>
        <dbReference type="ARBA" id="ARBA00023163"/>
    </source>
</evidence>
<dbReference type="InterPro" id="IPR016032">
    <property type="entry name" value="Sig_transdc_resp-reg_C-effctor"/>
</dbReference>
<dbReference type="CDD" id="cd06170">
    <property type="entry name" value="LuxR_C_like"/>
    <property type="match status" value="1"/>
</dbReference>
<dbReference type="Pfam" id="PF00072">
    <property type="entry name" value="Response_reg"/>
    <property type="match status" value="1"/>
</dbReference>
<dbReference type="InterPro" id="IPR000792">
    <property type="entry name" value="Tscrpt_reg_LuxR_C"/>
</dbReference>
<dbReference type="GO" id="GO:0006355">
    <property type="term" value="P:regulation of DNA-templated transcription"/>
    <property type="evidence" value="ECO:0007669"/>
    <property type="project" value="InterPro"/>
</dbReference>
<evidence type="ECO:0000313" key="8">
    <source>
        <dbReference type="EMBL" id="SHK54775.1"/>
    </source>
</evidence>
<protein>
    <submittedName>
        <fullName evidence="8">Two component transcriptional regulator, LuxR family</fullName>
    </submittedName>
</protein>
<keyword evidence="1 5" id="KW-0597">Phosphoprotein</keyword>
<dbReference type="SMART" id="SM00421">
    <property type="entry name" value="HTH_LUXR"/>
    <property type="match status" value="1"/>
</dbReference>
<dbReference type="GO" id="GO:0003677">
    <property type="term" value="F:DNA binding"/>
    <property type="evidence" value="ECO:0007669"/>
    <property type="project" value="UniProtKB-KW"/>
</dbReference>
<evidence type="ECO:0000256" key="5">
    <source>
        <dbReference type="PROSITE-ProRule" id="PRU00169"/>
    </source>
</evidence>
<keyword evidence="3" id="KW-0238">DNA-binding</keyword>
<dbReference type="STRING" id="216903.SAMN05444371_2793"/>
<feature type="domain" description="HTH luxR-type" evidence="6">
    <location>
        <begin position="150"/>
        <end position="215"/>
    </location>
</feature>
<dbReference type="SUPFAM" id="SSF52172">
    <property type="entry name" value="CheY-like"/>
    <property type="match status" value="1"/>
</dbReference>
<evidence type="ECO:0000256" key="2">
    <source>
        <dbReference type="ARBA" id="ARBA00023015"/>
    </source>
</evidence>
<dbReference type="CDD" id="cd17535">
    <property type="entry name" value="REC_NarL-like"/>
    <property type="match status" value="1"/>
</dbReference>
<dbReference type="PROSITE" id="PS50043">
    <property type="entry name" value="HTH_LUXR_2"/>
    <property type="match status" value="1"/>
</dbReference>
<dbReference type="InterPro" id="IPR039420">
    <property type="entry name" value="WalR-like"/>
</dbReference>
<dbReference type="RefSeq" id="WP_072999091.1">
    <property type="nucleotide sequence ID" value="NZ_FRAM01000003.1"/>
</dbReference>
<organism evidence="8 9">
    <name type="scientific">Epilithonimonas mollis</name>
    <dbReference type="NCBI Taxonomy" id="216903"/>
    <lineage>
        <taxon>Bacteria</taxon>
        <taxon>Pseudomonadati</taxon>
        <taxon>Bacteroidota</taxon>
        <taxon>Flavobacteriia</taxon>
        <taxon>Flavobacteriales</taxon>
        <taxon>Weeksellaceae</taxon>
        <taxon>Chryseobacterium group</taxon>
        <taxon>Epilithonimonas</taxon>
    </lineage>
</organism>
<dbReference type="Pfam" id="PF00196">
    <property type="entry name" value="GerE"/>
    <property type="match status" value="1"/>
</dbReference>
<dbReference type="EMBL" id="FRAM01000003">
    <property type="protein sequence ID" value="SHK54775.1"/>
    <property type="molecule type" value="Genomic_DNA"/>
</dbReference>
<proteinExistence type="predicted"/>
<gene>
    <name evidence="8" type="ORF">SAMN05444371_2793</name>
</gene>
<evidence type="ECO:0000256" key="1">
    <source>
        <dbReference type="ARBA" id="ARBA00022553"/>
    </source>
</evidence>
<dbReference type="SMART" id="SM00448">
    <property type="entry name" value="REC"/>
    <property type="match status" value="1"/>
</dbReference>
<dbReference type="PANTHER" id="PTHR43214:SF41">
    <property type="entry name" value="NITRATE_NITRITE RESPONSE REGULATOR PROTEIN NARP"/>
    <property type="match status" value="1"/>
</dbReference>